<keyword evidence="3" id="KW-1185">Reference proteome</keyword>
<feature type="transmembrane region" description="Helical" evidence="1">
    <location>
        <begin position="327"/>
        <end position="349"/>
    </location>
</feature>
<dbReference type="KEGG" id="huw:FPZ11_10690"/>
<evidence type="ECO:0000313" key="3">
    <source>
        <dbReference type="Proteomes" id="UP000320216"/>
    </source>
</evidence>
<dbReference type="RefSeq" id="WP_146320767.1">
    <property type="nucleotide sequence ID" value="NZ_CP042305.1"/>
</dbReference>
<feature type="transmembrane region" description="Helical" evidence="1">
    <location>
        <begin position="231"/>
        <end position="249"/>
    </location>
</feature>
<proteinExistence type="predicted"/>
<feature type="transmembrane region" description="Helical" evidence="1">
    <location>
        <begin position="59"/>
        <end position="78"/>
    </location>
</feature>
<keyword evidence="1" id="KW-0472">Membrane</keyword>
<name>A0A5B8M4L7_9MICO</name>
<dbReference type="AlphaFoldDB" id="A0A5B8M4L7"/>
<dbReference type="OrthoDB" id="3261041at2"/>
<evidence type="ECO:0000313" key="2">
    <source>
        <dbReference type="EMBL" id="QDZ15171.1"/>
    </source>
</evidence>
<accession>A0A5B8M4L7</accession>
<reference evidence="2 3" key="1">
    <citation type="submission" date="2019-07" db="EMBL/GenBank/DDBJ databases">
        <title>Full genome sequence of Humibacter sp. WJ7-1.</title>
        <authorList>
            <person name="Im W.-T."/>
        </authorList>
    </citation>
    <scope>NUCLEOTIDE SEQUENCE [LARGE SCALE GENOMIC DNA]</scope>
    <source>
        <strain evidence="2 3">WJ7-1</strain>
    </source>
</reference>
<gene>
    <name evidence="2" type="ORF">FPZ11_10690</name>
</gene>
<organism evidence="2 3">
    <name type="scientific">Humibacter ginsenosidimutans</name>
    <dbReference type="NCBI Taxonomy" id="2599293"/>
    <lineage>
        <taxon>Bacteria</taxon>
        <taxon>Bacillati</taxon>
        <taxon>Actinomycetota</taxon>
        <taxon>Actinomycetes</taxon>
        <taxon>Micrococcales</taxon>
        <taxon>Microbacteriaceae</taxon>
        <taxon>Humibacter</taxon>
    </lineage>
</organism>
<dbReference type="Proteomes" id="UP000320216">
    <property type="component" value="Chromosome"/>
</dbReference>
<feature type="transmembrane region" description="Helical" evidence="1">
    <location>
        <begin position="369"/>
        <end position="393"/>
    </location>
</feature>
<feature type="transmembrane region" description="Helical" evidence="1">
    <location>
        <begin position="172"/>
        <end position="194"/>
    </location>
</feature>
<feature type="transmembrane region" description="Helical" evidence="1">
    <location>
        <begin position="447"/>
        <end position="473"/>
    </location>
</feature>
<feature type="transmembrane region" description="Helical" evidence="1">
    <location>
        <begin position="99"/>
        <end position="124"/>
    </location>
</feature>
<keyword evidence="1" id="KW-1133">Transmembrane helix</keyword>
<feature type="transmembrane region" description="Helical" evidence="1">
    <location>
        <begin position="130"/>
        <end position="151"/>
    </location>
</feature>
<evidence type="ECO:0000256" key="1">
    <source>
        <dbReference type="SAM" id="Phobius"/>
    </source>
</evidence>
<feature type="transmembrane region" description="Helical" evidence="1">
    <location>
        <begin position="399"/>
        <end position="427"/>
    </location>
</feature>
<keyword evidence="1" id="KW-0812">Transmembrane</keyword>
<feature type="transmembrane region" description="Helical" evidence="1">
    <location>
        <begin position="479"/>
        <end position="500"/>
    </location>
</feature>
<feature type="transmembrane region" description="Helical" evidence="1">
    <location>
        <begin position="301"/>
        <end position="321"/>
    </location>
</feature>
<protein>
    <submittedName>
        <fullName evidence="2">Transporter</fullName>
    </submittedName>
</protein>
<sequence length="522" mass="54910">MVAALVRLRLLVLRNSFKRSVGQLIAVIIGGLYGLFVLGMVIVGLFALNLASIELARTIVVLAGSVLVLGWAVMPLLFSVEQTLDAPHLAAYPIPLNKLLLGLLISGVVGIPGAITTIACVFTFGSWLRMPGIAALALLCGIVGALFCVMLSRAVTSAAAGLASGRRFREAAGILIFIPLLLLGPIIAGTTSSLRHSQDVLPSLADAMSWTPLGAVWAIPSQVALGDPLGALWRALIALATIAVVYLVWRWGLARALVTPVHTAAKVRAQGKLGMFARMPATPAGAIAARSLIYWFRDPRYVRQLVIIPIMPILFWFYSSLTHVSELVLWSGPLVAFLLGVSLIADVSFDSTAFVLHVSKGVPGRADRWGRASAVLFFGLPASVAVVIVTAALTREWALVPALLGLAVGLLLGGLAVCSVTSSVLVYPAPAPGDNPFKTRPGANTALMGSTFLSWGVLAVLTAPEIVFVIVAVVSGEALWGWIALVLGVVLGPIELAIGVRLGGRILDRRAPLLLMQLQKDA</sequence>
<feature type="transmembrane region" description="Helical" evidence="1">
    <location>
        <begin position="21"/>
        <end position="47"/>
    </location>
</feature>
<dbReference type="EMBL" id="CP042305">
    <property type="protein sequence ID" value="QDZ15171.1"/>
    <property type="molecule type" value="Genomic_DNA"/>
</dbReference>